<evidence type="ECO:0000313" key="7">
    <source>
        <dbReference type="EMBL" id="MBB6226065.1"/>
    </source>
</evidence>
<comment type="caution">
    <text evidence="7">The sequence shown here is derived from an EMBL/GenBank/DDBJ whole genome shotgun (WGS) entry which is preliminary data.</text>
</comment>
<comment type="similarity">
    <text evidence="4">Belongs to the MsrA Met sulfoxide reductase family.</text>
</comment>
<comment type="function">
    <text evidence="4">Has an important function as a repair enzyme for proteins that have been inactivated by oxidation. Catalyzes the reversible oxidation-reduction of methionine sulfoxide in proteins to methionine.</text>
</comment>
<dbReference type="Gene3D" id="3.30.1060.10">
    <property type="entry name" value="Peptide methionine sulphoxide reductase MsrA"/>
    <property type="match status" value="1"/>
</dbReference>
<evidence type="ECO:0000256" key="4">
    <source>
        <dbReference type="HAMAP-Rule" id="MF_01401"/>
    </source>
</evidence>
<evidence type="ECO:0000256" key="2">
    <source>
        <dbReference type="ARBA" id="ARBA00047806"/>
    </source>
</evidence>
<name>A0A841L881_9SPHN</name>
<feature type="chain" id="PRO_5032553290" description="Peptide methionine sulfoxide reductase MsrA" evidence="5">
    <location>
        <begin position="21"/>
        <end position="220"/>
    </location>
</feature>
<dbReference type="Proteomes" id="UP000538147">
    <property type="component" value="Unassembled WGS sequence"/>
</dbReference>
<protein>
    <recommendedName>
        <fullName evidence="4">Peptide methionine sulfoxide reductase MsrA</fullName>
        <shortName evidence="4">Protein-methionine-S-oxide reductase</shortName>
        <ecNumber evidence="4">1.8.4.11</ecNumber>
    </recommendedName>
    <alternativeName>
        <fullName evidence="4">Peptide-methionine (S)-S-oxide reductase</fullName>
        <shortName evidence="4">Peptide Met(O) reductase</shortName>
    </alternativeName>
</protein>
<dbReference type="EC" id="1.8.4.11" evidence="4"/>
<dbReference type="InterPro" id="IPR036509">
    <property type="entry name" value="Met_Sox_Rdtase_MsrA_sf"/>
</dbReference>
<dbReference type="NCBIfam" id="TIGR00401">
    <property type="entry name" value="msrA"/>
    <property type="match status" value="1"/>
</dbReference>
<evidence type="ECO:0000256" key="3">
    <source>
        <dbReference type="ARBA" id="ARBA00048782"/>
    </source>
</evidence>
<dbReference type="HAMAP" id="MF_01401">
    <property type="entry name" value="MsrA"/>
    <property type="match status" value="1"/>
</dbReference>
<feature type="domain" description="Peptide methionine sulphoxide reductase MsrA" evidence="6">
    <location>
        <begin position="43"/>
        <end position="194"/>
    </location>
</feature>
<dbReference type="PROSITE" id="PS51257">
    <property type="entry name" value="PROKAR_LIPOPROTEIN"/>
    <property type="match status" value="1"/>
</dbReference>
<dbReference type="AlphaFoldDB" id="A0A841L881"/>
<accession>A0A841L881</accession>
<evidence type="ECO:0000256" key="5">
    <source>
        <dbReference type="SAM" id="SignalP"/>
    </source>
</evidence>
<evidence type="ECO:0000313" key="8">
    <source>
        <dbReference type="Proteomes" id="UP000538147"/>
    </source>
</evidence>
<feature type="active site" evidence="4">
    <location>
        <position position="50"/>
    </location>
</feature>
<sequence length="220" mass="23806">MRIALASLLLATAACSSAIGAERMVLAPAPAQDEALKAGPLKTAVFAGGCFWGVEGVFERVKGVQSVRSGYAGGARATASYTLIGSGLTGHAEAVEIRYDPAKVSYGTLLRVFYSVAHNPTQLNYQGPDRGSQYRSAIFPQSPEQEKLARAYVAQLEKAGTWGKIVTTFEAKKPFYLAEDHHQDYLRANPTQPYIAINDIPKVEGLKRMFPALWSDRPAV</sequence>
<feature type="signal peptide" evidence="5">
    <location>
        <begin position="1"/>
        <end position="20"/>
    </location>
</feature>
<evidence type="ECO:0000256" key="1">
    <source>
        <dbReference type="ARBA" id="ARBA00023002"/>
    </source>
</evidence>
<evidence type="ECO:0000259" key="6">
    <source>
        <dbReference type="Pfam" id="PF01625"/>
    </source>
</evidence>
<dbReference type="SUPFAM" id="SSF55068">
    <property type="entry name" value="Peptide methionine sulfoxide reductase"/>
    <property type="match status" value="1"/>
</dbReference>
<dbReference type="PANTHER" id="PTHR43774">
    <property type="entry name" value="PEPTIDE METHIONINE SULFOXIDE REDUCTASE"/>
    <property type="match status" value="1"/>
</dbReference>
<comment type="catalytic activity">
    <reaction evidence="3 4">
        <text>[thioredoxin]-disulfide + L-methionine + H2O = L-methionine (S)-S-oxide + [thioredoxin]-dithiol</text>
        <dbReference type="Rhea" id="RHEA:19993"/>
        <dbReference type="Rhea" id="RHEA-COMP:10698"/>
        <dbReference type="Rhea" id="RHEA-COMP:10700"/>
        <dbReference type="ChEBI" id="CHEBI:15377"/>
        <dbReference type="ChEBI" id="CHEBI:29950"/>
        <dbReference type="ChEBI" id="CHEBI:50058"/>
        <dbReference type="ChEBI" id="CHEBI:57844"/>
        <dbReference type="ChEBI" id="CHEBI:58772"/>
        <dbReference type="EC" id="1.8.4.11"/>
    </reaction>
</comment>
<dbReference type="PANTHER" id="PTHR43774:SF1">
    <property type="entry name" value="PEPTIDE METHIONINE SULFOXIDE REDUCTASE MSRA 2"/>
    <property type="match status" value="1"/>
</dbReference>
<gene>
    <name evidence="4" type="primary">msrA</name>
    <name evidence="7" type="ORF">FHS79_000216</name>
</gene>
<dbReference type="EMBL" id="JACIIV010000001">
    <property type="protein sequence ID" value="MBB6226065.1"/>
    <property type="molecule type" value="Genomic_DNA"/>
</dbReference>
<keyword evidence="8" id="KW-1185">Reference proteome</keyword>
<dbReference type="GO" id="GO:0008113">
    <property type="term" value="F:peptide-methionine (S)-S-oxide reductase activity"/>
    <property type="evidence" value="ECO:0007669"/>
    <property type="project" value="UniProtKB-UniRule"/>
</dbReference>
<dbReference type="Pfam" id="PF01625">
    <property type="entry name" value="PMSR"/>
    <property type="match status" value="1"/>
</dbReference>
<keyword evidence="5" id="KW-0732">Signal</keyword>
<comment type="catalytic activity">
    <reaction evidence="2 4">
        <text>L-methionyl-[protein] + [thioredoxin]-disulfide + H2O = L-methionyl-(S)-S-oxide-[protein] + [thioredoxin]-dithiol</text>
        <dbReference type="Rhea" id="RHEA:14217"/>
        <dbReference type="Rhea" id="RHEA-COMP:10698"/>
        <dbReference type="Rhea" id="RHEA-COMP:10700"/>
        <dbReference type="Rhea" id="RHEA-COMP:12313"/>
        <dbReference type="Rhea" id="RHEA-COMP:12315"/>
        <dbReference type="ChEBI" id="CHEBI:15377"/>
        <dbReference type="ChEBI" id="CHEBI:16044"/>
        <dbReference type="ChEBI" id="CHEBI:29950"/>
        <dbReference type="ChEBI" id="CHEBI:44120"/>
        <dbReference type="ChEBI" id="CHEBI:50058"/>
        <dbReference type="EC" id="1.8.4.11"/>
    </reaction>
</comment>
<reference evidence="7 8" key="1">
    <citation type="submission" date="2020-08" db="EMBL/GenBank/DDBJ databases">
        <title>Genomic Encyclopedia of Type Strains, Phase IV (KMG-IV): sequencing the most valuable type-strain genomes for metagenomic binning, comparative biology and taxonomic classification.</title>
        <authorList>
            <person name="Goeker M."/>
        </authorList>
    </citation>
    <scope>NUCLEOTIDE SEQUENCE [LARGE SCALE GENOMIC DNA]</scope>
    <source>
        <strain evidence="7 8">DSM 102189</strain>
    </source>
</reference>
<dbReference type="InterPro" id="IPR002569">
    <property type="entry name" value="Met_Sox_Rdtase_MsrA_dom"/>
</dbReference>
<proteinExistence type="inferred from homology"/>
<dbReference type="RefSeq" id="WP_184194009.1">
    <property type="nucleotide sequence ID" value="NZ_BMOX01000054.1"/>
</dbReference>
<keyword evidence="1 4" id="KW-0560">Oxidoreductase</keyword>
<organism evidence="7 8">
    <name type="scientific">Polymorphobacter multimanifer</name>
    <dbReference type="NCBI Taxonomy" id="1070431"/>
    <lineage>
        <taxon>Bacteria</taxon>
        <taxon>Pseudomonadati</taxon>
        <taxon>Pseudomonadota</taxon>
        <taxon>Alphaproteobacteria</taxon>
        <taxon>Sphingomonadales</taxon>
        <taxon>Sphingosinicellaceae</taxon>
        <taxon>Polymorphobacter</taxon>
    </lineage>
</organism>